<reference evidence="1 2" key="1">
    <citation type="submission" date="2019-05" db="EMBL/GenBank/DDBJ databases">
        <title>Another draft genome of Portunus trituberculatus and its Hox gene families provides insights of decapod evolution.</title>
        <authorList>
            <person name="Jeong J.-H."/>
            <person name="Song I."/>
            <person name="Kim S."/>
            <person name="Choi T."/>
            <person name="Kim D."/>
            <person name="Ryu S."/>
            <person name="Kim W."/>
        </authorList>
    </citation>
    <scope>NUCLEOTIDE SEQUENCE [LARGE SCALE GENOMIC DNA]</scope>
    <source>
        <tissue evidence="1">Muscle</tissue>
    </source>
</reference>
<dbReference type="EMBL" id="VSRR010084460">
    <property type="protein sequence ID" value="MPC90464.1"/>
    <property type="molecule type" value="Genomic_DNA"/>
</dbReference>
<proteinExistence type="predicted"/>
<dbReference type="Proteomes" id="UP000324222">
    <property type="component" value="Unassembled WGS sequence"/>
</dbReference>
<name>A0A5B7JDN5_PORTR</name>
<gene>
    <name evidence="1" type="ORF">E2C01_085452</name>
</gene>
<organism evidence="1 2">
    <name type="scientific">Portunus trituberculatus</name>
    <name type="common">Swimming crab</name>
    <name type="synonym">Neptunus trituberculatus</name>
    <dbReference type="NCBI Taxonomy" id="210409"/>
    <lineage>
        <taxon>Eukaryota</taxon>
        <taxon>Metazoa</taxon>
        <taxon>Ecdysozoa</taxon>
        <taxon>Arthropoda</taxon>
        <taxon>Crustacea</taxon>
        <taxon>Multicrustacea</taxon>
        <taxon>Malacostraca</taxon>
        <taxon>Eumalacostraca</taxon>
        <taxon>Eucarida</taxon>
        <taxon>Decapoda</taxon>
        <taxon>Pleocyemata</taxon>
        <taxon>Brachyura</taxon>
        <taxon>Eubrachyura</taxon>
        <taxon>Portunoidea</taxon>
        <taxon>Portunidae</taxon>
        <taxon>Portuninae</taxon>
        <taxon>Portunus</taxon>
    </lineage>
</organism>
<sequence length="94" mass="10284">MKEMQIRSLHDTFNSCYQRHGDIKDVFPACITATRRAWGGKNAIFIAAIPRHLAVRGCTATQPEIHEPCHLAVTEGDAASTPAPQVQAGRELVC</sequence>
<accession>A0A5B7JDN5</accession>
<keyword evidence="2" id="KW-1185">Reference proteome</keyword>
<dbReference type="AlphaFoldDB" id="A0A5B7JDN5"/>
<evidence type="ECO:0000313" key="1">
    <source>
        <dbReference type="EMBL" id="MPC90464.1"/>
    </source>
</evidence>
<evidence type="ECO:0000313" key="2">
    <source>
        <dbReference type="Proteomes" id="UP000324222"/>
    </source>
</evidence>
<comment type="caution">
    <text evidence="1">The sequence shown here is derived from an EMBL/GenBank/DDBJ whole genome shotgun (WGS) entry which is preliminary data.</text>
</comment>
<protein>
    <submittedName>
        <fullName evidence="1">Uncharacterized protein</fullName>
    </submittedName>
</protein>